<dbReference type="RefSeq" id="WP_183605171.1">
    <property type="nucleotide sequence ID" value="NZ_JACIDG010000020.1"/>
</dbReference>
<feature type="compositionally biased region" description="Polar residues" evidence="1">
    <location>
        <begin position="64"/>
        <end position="82"/>
    </location>
</feature>
<reference evidence="2 3" key="1">
    <citation type="submission" date="2020-08" db="EMBL/GenBank/DDBJ databases">
        <title>Genomic Encyclopedia of Type Strains, Phase IV (KMG-IV): sequencing the most valuable type-strain genomes for metagenomic binning, comparative biology and taxonomic classification.</title>
        <authorList>
            <person name="Goeker M."/>
        </authorList>
    </citation>
    <scope>NUCLEOTIDE SEQUENCE [LARGE SCALE GENOMIC DNA]</scope>
    <source>
        <strain evidence="2 3">DSM 19331</strain>
    </source>
</reference>
<feature type="region of interest" description="Disordered" evidence="1">
    <location>
        <begin position="60"/>
        <end position="82"/>
    </location>
</feature>
<dbReference type="Proteomes" id="UP000545490">
    <property type="component" value="Unassembled WGS sequence"/>
</dbReference>
<dbReference type="AlphaFoldDB" id="A0A7W6BGG6"/>
<name>A0A7W6BGG6_9HYPH</name>
<sequence>MKTPQRKFVVEYKLGRRRSTTQPDSIWGNTDLKAFVRQAETEAPHLFESKTGLDALGLPGGMPQDQQSVNQLNKSDNTSNQNQLAASLTEAVQIGSSRTDHGSVSSISRSKKHAVKRRARGAATRVDERRLENHVDVASDEHGKEPATTHVEAPIDELAALDAENRQLKALLIRHLHQENLQLRKMLERFGVS</sequence>
<gene>
    <name evidence="2" type="ORF">GGQ65_006032</name>
</gene>
<protein>
    <submittedName>
        <fullName evidence="2">Uncharacterized protein</fullName>
    </submittedName>
</protein>
<comment type="caution">
    <text evidence="2">The sequence shown here is derived from an EMBL/GenBank/DDBJ whole genome shotgun (WGS) entry which is preliminary data.</text>
</comment>
<feature type="compositionally biased region" description="Basic residues" evidence="1">
    <location>
        <begin position="109"/>
        <end position="120"/>
    </location>
</feature>
<organism evidence="2 3">
    <name type="scientific">Rhizobium fabae</name>
    <dbReference type="NCBI Taxonomy" id="573179"/>
    <lineage>
        <taxon>Bacteria</taxon>
        <taxon>Pseudomonadati</taxon>
        <taxon>Pseudomonadota</taxon>
        <taxon>Alphaproteobacteria</taxon>
        <taxon>Hyphomicrobiales</taxon>
        <taxon>Rhizobiaceae</taxon>
        <taxon>Rhizobium/Agrobacterium group</taxon>
        <taxon>Rhizobium</taxon>
    </lineage>
</organism>
<evidence type="ECO:0000313" key="3">
    <source>
        <dbReference type="Proteomes" id="UP000545490"/>
    </source>
</evidence>
<evidence type="ECO:0000313" key="2">
    <source>
        <dbReference type="EMBL" id="MBB3918692.1"/>
    </source>
</evidence>
<accession>A0A7W6BGG6</accession>
<proteinExistence type="predicted"/>
<feature type="compositionally biased region" description="Polar residues" evidence="1">
    <location>
        <begin position="94"/>
        <end position="108"/>
    </location>
</feature>
<feature type="region of interest" description="Disordered" evidence="1">
    <location>
        <begin position="94"/>
        <end position="125"/>
    </location>
</feature>
<evidence type="ECO:0000256" key="1">
    <source>
        <dbReference type="SAM" id="MobiDB-lite"/>
    </source>
</evidence>
<dbReference type="EMBL" id="JACIDG010000020">
    <property type="protein sequence ID" value="MBB3918692.1"/>
    <property type="molecule type" value="Genomic_DNA"/>
</dbReference>